<evidence type="ECO:0000256" key="3">
    <source>
        <dbReference type="ARBA" id="ARBA00022801"/>
    </source>
</evidence>
<evidence type="ECO:0000259" key="7">
    <source>
        <dbReference type="Pfam" id="PF13086"/>
    </source>
</evidence>
<feature type="coiled-coil region" evidence="6">
    <location>
        <begin position="551"/>
        <end position="581"/>
    </location>
</feature>
<keyword evidence="4 9" id="KW-0347">Helicase</keyword>
<dbReference type="InterPro" id="IPR047187">
    <property type="entry name" value="SF1_C_Upf1"/>
</dbReference>
<proteinExistence type="inferred from homology"/>
<dbReference type="PANTHER" id="PTHR43788:SF8">
    <property type="entry name" value="DNA-BINDING PROTEIN SMUBP-2"/>
    <property type="match status" value="1"/>
</dbReference>
<dbReference type="AlphaFoldDB" id="A0A8J7F0H2"/>
<dbReference type="InterPro" id="IPR041679">
    <property type="entry name" value="DNA2/NAM7-like_C"/>
</dbReference>
<reference evidence="9" key="1">
    <citation type="submission" date="2020-10" db="EMBL/GenBank/DDBJ databases">
        <authorList>
            <person name="Castelo-Branco R."/>
            <person name="Eusebio N."/>
            <person name="Adriana R."/>
            <person name="Vieira A."/>
            <person name="Brugerolle De Fraissinette N."/>
            <person name="Rezende De Castro R."/>
            <person name="Schneider M.P."/>
            <person name="Vasconcelos V."/>
            <person name="Leao P.N."/>
        </authorList>
    </citation>
    <scope>NUCLEOTIDE SEQUENCE</scope>
    <source>
        <strain evidence="9">LEGE 06105</strain>
    </source>
</reference>
<evidence type="ECO:0000256" key="4">
    <source>
        <dbReference type="ARBA" id="ARBA00022806"/>
    </source>
</evidence>
<evidence type="ECO:0000256" key="2">
    <source>
        <dbReference type="ARBA" id="ARBA00022741"/>
    </source>
</evidence>
<gene>
    <name evidence="9" type="ORF">IQ247_13570</name>
</gene>
<dbReference type="SUPFAM" id="SSF52540">
    <property type="entry name" value="P-loop containing nucleoside triphosphate hydrolases"/>
    <property type="match status" value="1"/>
</dbReference>
<protein>
    <submittedName>
        <fullName evidence="9">DNA helicase</fullName>
    </submittedName>
</protein>
<evidence type="ECO:0000313" key="9">
    <source>
        <dbReference type="EMBL" id="MBE9213681.1"/>
    </source>
</evidence>
<dbReference type="GO" id="GO:0005524">
    <property type="term" value="F:ATP binding"/>
    <property type="evidence" value="ECO:0007669"/>
    <property type="project" value="UniProtKB-KW"/>
</dbReference>
<name>A0A8J7F0H2_9CYAN</name>
<dbReference type="EMBL" id="JADEWL010000039">
    <property type="protein sequence ID" value="MBE9213681.1"/>
    <property type="molecule type" value="Genomic_DNA"/>
</dbReference>
<feature type="coiled-coil region" evidence="6">
    <location>
        <begin position="364"/>
        <end position="419"/>
    </location>
</feature>
<dbReference type="InterPro" id="IPR027417">
    <property type="entry name" value="P-loop_NTPase"/>
</dbReference>
<feature type="domain" description="DNA2/NAM7 helicase-like C-terminal" evidence="8">
    <location>
        <begin position="826"/>
        <end position="943"/>
    </location>
</feature>
<dbReference type="GO" id="GO:0016787">
    <property type="term" value="F:hydrolase activity"/>
    <property type="evidence" value="ECO:0007669"/>
    <property type="project" value="UniProtKB-KW"/>
</dbReference>
<keyword evidence="2" id="KW-0547">Nucleotide-binding</keyword>
<organism evidence="9 10">
    <name type="scientific">Plectonema cf. radiosum LEGE 06105</name>
    <dbReference type="NCBI Taxonomy" id="945769"/>
    <lineage>
        <taxon>Bacteria</taxon>
        <taxon>Bacillati</taxon>
        <taxon>Cyanobacteriota</taxon>
        <taxon>Cyanophyceae</taxon>
        <taxon>Oscillatoriophycideae</taxon>
        <taxon>Oscillatoriales</taxon>
        <taxon>Microcoleaceae</taxon>
        <taxon>Plectonema</taxon>
    </lineage>
</organism>
<comment type="caution">
    <text evidence="9">The sequence shown here is derived from an EMBL/GenBank/DDBJ whole genome shotgun (WGS) entry which is preliminary data.</text>
</comment>
<evidence type="ECO:0000256" key="6">
    <source>
        <dbReference type="SAM" id="Coils"/>
    </source>
</evidence>
<dbReference type="InterPro" id="IPR041677">
    <property type="entry name" value="DNA2/NAM7_AAA_11"/>
</dbReference>
<keyword evidence="10" id="KW-1185">Reference proteome</keyword>
<dbReference type="Proteomes" id="UP000620559">
    <property type="component" value="Unassembled WGS sequence"/>
</dbReference>
<dbReference type="RefSeq" id="WP_193920817.1">
    <property type="nucleotide sequence ID" value="NZ_JADEWL010000039.1"/>
</dbReference>
<dbReference type="PANTHER" id="PTHR43788">
    <property type="entry name" value="DNA2/NAM7 HELICASE FAMILY MEMBER"/>
    <property type="match status" value="1"/>
</dbReference>
<dbReference type="Pfam" id="PF13086">
    <property type="entry name" value="AAA_11"/>
    <property type="match status" value="1"/>
</dbReference>
<dbReference type="InterPro" id="IPR050534">
    <property type="entry name" value="Coronavir_polyprotein_1ab"/>
</dbReference>
<dbReference type="CDD" id="cd18808">
    <property type="entry name" value="SF1_C_Upf1"/>
    <property type="match status" value="1"/>
</dbReference>
<comment type="similarity">
    <text evidence="1">Belongs to the DNA2/NAM7 helicase family.</text>
</comment>
<evidence type="ECO:0000256" key="5">
    <source>
        <dbReference type="ARBA" id="ARBA00022840"/>
    </source>
</evidence>
<evidence type="ECO:0000313" key="10">
    <source>
        <dbReference type="Proteomes" id="UP000620559"/>
    </source>
</evidence>
<evidence type="ECO:0000256" key="1">
    <source>
        <dbReference type="ARBA" id="ARBA00007913"/>
    </source>
</evidence>
<accession>A0A8J7F0H2</accession>
<keyword evidence="3" id="KW-0378">Hydrolase</keyword>
<keyword evidence="6" id="KW-0175">Coiled coil</keyword>
<keyword evidence="5" id="KW-0067">ATP-binding</keyword>
<evidence type="ECO:0000259" key="8">
    <source>
        <dbReference type="Pfam" id="PF13087"/>
    </source>
</evidence>
<dbReference type="GO" id="GO:0043139">
    <property type="term" value="F:5'-3' DNA helicase activity"/>
    <property type="evidence" value="ECO:0007669"/>
    <property type="project" value="TreeGrafter"/>
</dbReference>
<feature type="domain" description="DNA2/NAM7 helicase helicase" evidence="7">
    <location>
        <begin position="248"/>
        <end position="418"/>
    </location>
</feature>
<sequence>MSNHHSKITKILDAWLDFFYLENLCRAQINAADDSNQIFDKGISIIGDNLSLHESTFKELKQQYQQVVKKGKTNDFKIAVTFPSIWRVIDNSRRFYPLFAIDISAIFTGNYRAKGWDLNSCSFQPIIPNLMEFYELDEEEAENLVTLEGLKVFLETTFKKPFQTLQDFVDLIEIPPKPYTTKRNPYLFQCSLGNWNYNLKKDLQKILDTPHSWAQPGHPAYEYLFGKPNELTHETLYGGAFPTHPPTDSQAAVLKHAQKNPLTAAFGPPGNAKTTITLHLIAQQVVKRALHLAQTGEDISNLTLVTSTNNRAVTNVEERLSPITGTERFYLSGGSKELINQQLLPKLQAALDWLQQQSFDASKLAEISAQLLAVENQIQTLQNQDQFYVKQQAADNELLKRLNVDIQVLVEEIANQERGVSTDSSHLLRSNADSHQLNLQLIKTDYSQYPFDAYLEIEPHLNNAIRALYCTKNRLNKGRNNNWWTRFQRWLVKFWRQLTKTTDRHILKRLYQQIEIPISATLATPFPFQMPLTRESLIAAKSTLAAQLEAANQWREHLGNMSNALRRLEEMKTRKLQLSEKLASIPTQENCTPSNTEHHHLQVQLFELSWQYLQLIALKRNSEVINSIKTYIAFLNGEWDAFRTIARDWRNIYRNLSLIFPVFTSTLHSIRNLFPYPDSGCIDRVIVDEAGMIPLHQAFPVLVRSLQALFVGDPMQLEPVMNLTQQTLEQYCNQAFNARGLTAEYYDLYSPTATSTATAYHRAAGANGQPGDMGQGIILKEHYRCVEPIISYCDRVCNYGMVVKTPDKPSLLGSNLIAYHVPGEYESHTNPAEVLAVERIVAQLLEAGYCINSPDNDKTIGIISPYRRQANALKSHLQSVWQDFSPGSIGTVHTFQGGEKSAIILSTRQCRSSDSLWFINRRPNLLNVAVSRAKELFILVGNLERLEQAGGYSKMLVEHISQHGELLDIAHPRHAA</sequence>
<dbReference type="Pfam" id="PF13087">
    <property type="entry name" value="AAA_12"/>
    <property type="match status" value="1"/>
</dbReference>
<dbReference type="Gene3D" id="3.40.50.300">
    <property type="entry name" value="P-loop containing nucleotide triphosphate hydrolases"/>
    <property type="match status" value="3"/>
</dbReference>